<feature type="region of interest" description="Disordered" evidence="1">
    <location>
        <begin position="286"/>
        <end position="392"/>
    </location>
</feature>
<dbReference type="EMBL" id="GGFK01006072">
    <property type="protein sequence ID" value="MBW39393.1"/>
    <property type="molecule type" value="Transcribed_RNA"/>
</dbReference>
<keyword evidence="2" id="KW-0732">Signal</keyword>
<evidence type="ECO:0000256" key="2">
    <source>
        <dbReference type="SAM" id="SignalP"/>
    </source>
</evidence>
<dbReference type="AlphaFoldDB" id="A0A2M4AF49"/>
<dbReference type="InterPro" id="IPR037645">
    <property type="entry name" value="KCT2"/>
</dbReference>
<proteinExistence type="predicted"/>
<accession>A0A2M4AF49</accession>
<feature type="compositionally biased region" description="Basic and acidic residues" evidence="1">
    <location>
        <begin position="362"/>
        <end position="376"/>
    </location>
</feature>
<dbReference type="PANTHER" id="PTHR16502:SF0">
    <property type="entry name" value="KERATINOCYTE-ASSOCIATED TRANSMEMBRANE PROTEIN 2"/>
    <property type="match status" value="1"/>
</dbReference>
<evidence type="ECO:0000313" key="3">
    <source>
        <dbReference type="EMBL" id="MBW39393.1"/>
    </source>
</evidence>
<organism evidence="3">
    <name type="scientific">Anopheles triannulatus</name>
    <dbReference type="NCBI Taxonomy" id="58253"/>
    <lineage>
        <taxon>Eukaryota</taxon>
        <taxon>Metazoa</taxon>
        <taxon>Ecdysozoa</taxon>
        <taxon>Arthropoda</taxon>
        <taxon>Hexapoda</taxon>
        <taxon>Insecta</taxon>
        <taxon>Pterygota</taxon>
        <taxon>Neoptera</taxon>
        <taxon>Endopterygota</taxon>
        <taxon>Diptera</taxon>
        <taxon>Nematocera</taxon>
        <taxon>Culicoidea</taxon>
        <taxon>Culicidae</taxon>
        <taxon>Anophelinae</taxon>
        <taxon>Anopheles</taxon>
    </lineage>
</organism>
<feature type="chain" id="PRO_5014979775" evidence="2">
    <location>
        <begin position="23"/>
        <end position="491"/>
    </location>
</feature>
<feature type="compositionally biased region" description="Acidic residues" evidence="1">
    <location>
        <begin position="311"/>
        <end position="323"/>
    </location>
</feature>
<dbReference type="Pfam" id="PF17818">
    <property type="entry name" value="KCT2"/>
    <property type="match status" value="1"/>
</dbReference>
<protein>
    <submittedName>
        <fullName evidence="3">Putative conserved secreted protein</fullName>
    </submittedName>
</protein>
<feature type="compositionally biased region" description="Acidic residues" evidence="1">
    <location>
        <begin position="339"/>
        <end position="354"/>
    </location>
</feature>
<name>A0A2M4AF49_9DIPT</name>
<dbReference type="PANTHER" id="PTHR16502">
    <property type="entry name" value="KERATINOCYTE-ASSOCIATED TRANSMEMBRANE PROTEIN 2"/>
    <property type="match status" value="1"/>
</dbReference>
<evidence type="ECO:0000256" key="1">
    <source>
        <dbReference type="SAM" id="MobiDB-lite"/>
    </source>
</evidence>
<feature type="region of interest" description="Disordered" evidence="1">
    <location>
        <begin position="228"/>
        <end position="247"/>
    </location>
</feature>
<sequence>MKLQVDATILSLVLALATVVRAAPPPLERTAETVIPPAKDNSSALLNPTQEGTNENVPQWQLGCTDNSTALDCVALKEVLQELRSYRPEEPTAAINDAMVTPLTQDEVDQFCKKLPDTAKLLPSDLKTKVQKYAPMRRIISCTQKCVQIIPNTNPEEQRVNDRCRALLIGAELIVQAERNKPEQKVDPVGAVKVKVDDVEIKPNANIQPAGAVIKQPATDVKEKLLAAPSKTNGTAPVGDGSVAQSEHKLEAPLPVPEHAVAEGNQGNGGGEAAVGGVAGAVVPPAAAVPGGQNDGQPKIVETPELKMPTEEEDDDRSDEDDLTANKAPLDGALKDPDVADTGDETNFDEENDSQDSMLDSHNGEENVLKASKEGEPPVVPEDEDSEREKVASHIIQAPVDPFFNQNDSNFFSYFLFAMFSCALCYVAYHNKSKLLGLVVEGRPRTSSGRGGFSKGRKHTAAYRKLDSNLEEAITSGSAPAGNHSSSQIIY</sequence>
<feature type="signal peptide" evidence="2">
    <location>
        <begin position="1"/>
        <end position="22"/>
    </location>
</feature>
<reference evidence="3" key="1">
    <citation type="submission" date="2018-01" db="EMBL/GenBank/DDBJ databases">
        <title>An insight into the sialome of Amazonian anophelines.</title>
        <authorList>
            <person name="Ribeiro J.M."/>
            <person name="Scarpassa V."/>
            <person name="Calvo E."/>
        </authorList>
    </citation>
    <scope>NUCLEOTIDE SEQUENCE</scope>
    <source>
        <tissue evidence="3">Salivary glands</tissue>
    </source>
</reference>